<dbReference type="PROSITE" id="PS00332">
    <property type="entry name" value="SOD_CU_ZN_2"/>
    <property type="match status" value="1"/>
</dbReference>
<organism evidence="6 7">
    <name type="scientific">Paenibacillus oceani</name>
    <dbReference type="NCBI Taxonomy" id="2772510"/>
    <lineage>
        <taxon>Bacteria</taxon>
        <taxon>Bacillati</taxon>
        <taxon>Bacillota</taxon>
        <taxon>Bacilli</taxon>
        <taxon>Bacillales</taxon>
        <taxon>Paenibacillaceae</taxon>
        <taxon>Paenibacillus</taxon>
    </lineage>
</organism>
<dbReference type="GO" id="GO:0005507">
    <property type="term" value="F:copper ion binding"/>
    <property type="evidence" value="ECO:0007669"/>
    <property type="project" value="InterPro"/>
</dbReference>
<evidence type="ECO:0000313" key="6">
    <source>
        <dbReference type="EMBL" id="MBD2865261.1"/>
    </source>
</evidence>
<comment type="cofactor">
    <cofactor evidence="3">
        <name>Cu cation</name>
        <dbReference type="ChEBI" id="CHEBI:23378"/>
    </cofactor>
    <text evidence="3">Binds 1 copper ion per subunit.</text>
</comment>
<evidence type="ECO:0000313" key="7">
    <source>
        <dbReference type="Proteomes" id="UP000639396"/>
    </source>
</evidence>
<comment type="cofactor">
    <cofactor evidence="3">
        <name>Zn(2+)</name>
        <dbReference type="ChEBI" id="CHEBI:29105"/>
    </cofactor>
    <text evidence="3">Binds 1 zinc ion per subunit.</text>
</comment>
<evidence type="ECO:0000256" key="2">
    <source>
        <dbReference type="ARBA" id="ARBA00024900"/>
    </source>
</evidence>
<feature type="domain" description="Superoxide dismutase copper/zinc binding" evidence="5">
    <location>
        <begin position="53"/>
        <end position="184"/>
    </location>
</feature>
<dbReference type="PROSITE" id="PS51257">
    <property type="entry name" value="PROKAR_LIPOPROTEIN"/>
    <property type="match status" value="1"/>
</dbReference>
<dbReference type="EMBL" id="JACXJA010000040">
    <property type="protein sequence ID" value="MBD2865261.1"/>
    <property type="molecule type" value="Genomic_DNA"/>
</dbReference>
<keyword evidence="7" id="KW-1185">Reference proteome</keyword>
<keyword evidence="3" id="KW-0862">Zinc</keyword>
<dbReference type="InterPro" id="IPR024134">
    <property type="entry name" value="SOD_Cu/Zn_/chaperone"/>
</dbReference>
<keyword evidence="3" id="KW-0186">Copper</keyword>
<feature type="signal peptide" evidence="4">
    <location>
        <begin position="1"/>
        <end position="23"/>
    </location>
</feature>
<dbReference type="Pfam" id="PF00080">
    <property type="entry name" value="Sod_Cu"/>
    <property type="match status" value="1"/>
</dbReference>
<dbReference type="InterPro" id="IPR018152">
    <property type="entry name" value="SOD_Cu/Zn_BS"/>
</dbReference>
<comment type="caution">
    <text evidence="6">The sequence shown here is derived from an EMBL/GenBank/DDBJ whole genome shotgun (WGS) entry which is preliminary data.</text>
</comment>
<gene>
    <name evidence="6" type="ORF">IDH45_25085</name>
</gene>
<comment type="function">
    <text evidence="2">Destroys radicals which are normally produced within the cells and which are toxic to biological systems. May play a role in favoring mycobacterial survival in phagocytes.</text>
</comment>
<dbReference type="CDD" id="cd00305">
    <property type="entry name" value="Cu-Zn_Superoxide_Dismutase"/>
    <property type="match status" value="1"/>
</dbReference>
<dbReference type="RefSeq" id="WP_190930886.1">
    <property type="nucleotide sequence ID" value="NZ_JACXJA010000040.1"/>
</dbReference>
<comment type="catalytic activity">
    <reaction evidence="3">
        <text>2 superoxide + 2 H(+) = H2O2 + O2</text>
        <dbReference type="Rhea" id="RHEA:20696"/>
        <dbReference type="ChEBI" id="CHEBI:15378"/>
        <dbReference type="ChEBI" id="CHEBI:15379"/>
        <dbReference type="ChEBI" id="CHEBI:16240"/>
        <dbReference type="ChEBI" id="CHEBI:18421"/>
        <dbReference type="EC" id="1.15.1.1"/>
    </reaction>
</comment>
<dbReference type="AlphaFoldDB" id="A0A927H1K5"/>
<feature type="chain" id="PRO_5036927380" description="Superoxide dismutase [Cu-Zn]" evidence="4">
    <location>
        <begin position="24"/>
        <end position="185"/>
    </location>
</feature>
<dbReference type="InterPro" id="IPR001424">
    <property type="entry name" value="SOD_Cu_Zn_dom"/>
</dbReference>
<evidence type="ECO:0000259" key="5">
    <source>
        <dbReference type="Pfam" id="PF00080"/>
    </source>
</evidence>
<proteinExistence type="inferred from homology"/>
<sequence length="185" mass="18819">MRTNQWALPALGLFLLAAGTGCAAKQAAGRTDSGEPDNAVRAAIINTKGKTIGSALLTPEKEGVRIRLEVKGLAPGPHGYHIHETGRCEAPGFTTAGAHFNPGGKKHGLQNPEGPHAGDLPNLNVASDGTAKADWIADGVTLTKGEPNSLLKEGGTSIVIHEAPDDGVTDPSGNSGARVACGIIP</sequence>
<dbReference type="GO" id="GO:0004784">
    <property type="term" value="F:superoxide dismutase activity"/>
    <property type="evidence" value="ECO:0007669"/>
    <property type="project" value="UniProtKB-EC"/>
</dbReference>
<accession>A0A927H1K5</accession>
<dbReference type="EC" id="1.15.1.1" evidence="3"/>
<evidence type="ECO:0000256" key="4">
    <source>
        <dbReference type="SAM" id="SignalP"/>
    </source>
</evidence>
<dbReference type="Gene3D" id="2.60.40.200">
    <property type="entry name" value="Superoxide dismutase, copper/zinc binding domain"/>
    <property type="match status" value="1"/>
</dbReference>
<name>A0A927H1K5_9BACL</name>
<comment type="similarity">
    <text evidence="1 3">Belongs to the Cu-Zn superoxide dismutase family.</text>
</comment>
<dbReference type="InterPro" id="IPR036423">
    <property type="entry name" value="SOD-like_Cu/Zn_dom_sf"/>
</dbReference>
<evidence type="ECO:0000256" key="1">
    <source>
        <dbReference type="ARBA" id="ARBA00010457"/>
    </source>
</evidence>
<dbReference type="SUPFAM" id="SSF49329">
    <property type="entry name" value="Cu,Zn superoxide dismutase-like"/>
    <property type="match status" value="1"/>
</dbReference>
<dbReference type="Proteomes" id="UP000639396">
    <property type="component" value="Unassembled WGS sequence"/>
</dbReference>
<protein>
    <recommendedName>
        <fullName evidence="3">Superoxide dismutase [Cu-Zn]</fullName>
        <ecNumber evidence="3">1.15.1.1</ecNumber>
    </recommendedName>
</protein>
<reference evidence="6" key="1">
    <citation type="submission" date="2020-09" db="EMBL/GenBank/DDBJ databases">
        <title>A novel bacterium of genus Paenibacillus, isolated from South China Sea.</title>
        <authorList>
            <person name="Huang H."/>
            <person name="Mo K."/>
            <person name="Hu Y."/>
        </authorList>
    </citation>
    <scope>NUCLEOTIDE SEQUENCE</scope>
    <source>
        <strain evidence="6">IB182363</strain>
    </source>
</reference>
<dbReference type="PANTHER" id="PTHR10003">
    <property type="entry name" value="SUPEROXIDE DISMUTASE CU-ZN -RELATED"/>
    <property type="match status" value="1"/>
</dbReference>
<keyword evidence="3" id="KW-0560">Oxidoreductase</keyword>
<keyword evidence="3" id="KW-0479">Metal-binding</keyword>
<keyword evidence="4" id="KW-0732">Signal</keyword>
<evidence type="ECO:0000256" key="3">
    <source>
        <dbReference type="RuleBase" id="RU000393"/>
    </source>
</evidence>